<dbReference type="EMBL" id="QEAO01000032">
    <property type="protein sequence ID" value="TPX32252.1"/>
    <property type="molecule type" value="Genomic_DNA"/>
</dbReference>
<dbReference type="OrthoDB" id="1470350at2759"/>
<dbReference type="PRINTS" id="PR00385">
    <property type="entry name" value="P450"/>
</dbReference>
<evidence type="ECO:0000256" key="2">
    <source>
        <dbReference type="SAM" id="Phobius"/>
    </source>
</evidence>
<dbReference type="STRING" id="1806994.A0A507BXU8"/>
<dbReference type="AlphaFoldDB" id="A0A507BXU8"/>
<comment type="caution">
    <text evidence="3">The sequence shown here is derived from an EMBL/GenBank/DDBJ whole genome shotgun (WGS) entry which is preliminary data.</text>
</comment>
<dbReference type="Pfam" id="PF00067">
    <property type="entry name" value="p450"/>
    <property type="match status" value="1"/>
</dbReference>
<dbReference type="Proteomes" id="UP000319731">
    <property type="component" value="Unassembled WGS sequence"/>
</dbReference>
<evidence type="ECO:0008006" key="5">
    <source>
        <dbReference type="Google" id="ProtNLM"/>
    </source>
</evidence>
<dbReference type="GeneID" id="42005814"/>
<accession>A0A507BXU8</accession>
<evidence type="ECO:0000256" key="1">
    <source>
        <dbReference type="PIRSR" id="PIRSR602401-1"/>
    </source>
</evidence>
<dbReference type="GO" id="GO:0020037">
    <property type="term" value="F:heme binding"/>
    <property type="evidence" value="ECO:0007669"/>
    <property type="project" value="InterPro"/>
</dbReference>
<gene>
    <name evidence="3" type="ORF">SmJEL517_g04589</name>
</gene>
<keyword evidence="1" id="KW-0349">Heme</keyword>
<feature type="binding site" description="axial binding residue" evidence="1">
    <location>
        <position position="431"/>
    </location>
    <ligand>
        <name>heme</name>
        <dbReference type="ChEBI" id="CHEBI:30413"/>
    </ligand>
    <ligandPart>
        <name>Fe</name>
        <dbReference type="ChEBI" id="CHEBI:18248"/>
    </ligandPart>
</feature>
<protein>
    <recommendedName>
        <fullName evidence="5">Cytochrome P450</fullName>
    </recommendedName>
</protein>
<dbReference type="GO" id="GO:0005506">
    <property type="term" value="F:iron ion binding"/>
    <property type="evidence" value="ECO:0007669"/>
    <property type="project" value="InterPro"/>
</dbReference>
<dbReference type="PANTHER" id="PTHR24301">
    <property type="entry name" value="THROMBOXANE-A SYNTHASE"/>
    <property type="match status" value="1"/>
</dbReference>
<dbReference type="PRINTS" id="PR00463">
    <property type="entry name" value="EP450I"/>
</dbReference>
<keyword evidence="1" id="KW-0408">Iron</keyword>
<reference evidence="3 4" key="1">
    <citation type="journal article" date="2019" name="Sci. Rep.">
        <title>Comparative genomics of chytrid fungi reveal insights into the obligate biotrophic and pathogenic lifestyle of Synchytrium endobioticum.</title>
        <authorList>
            <person name="van de Vossenberg B.T.L.H."/>
            <person name="Warris S."/>
            <person name="Nguyen H.D.T."/>
            <person name="van Gent-Pelzer M.P.E."/>
            <person name="Joly D.L."/>
            <person name="van de Geest H.C."/>
            <person name="Bonants P.J.M."/>
            <person name="Smith D.S."/>
            <person name="Levesque C.A."/>
            <person name="van der Lee T.A.J."/>
        </authorList>
    </citation>
    <scope>NUCLEOTIDE SEQUENCE [LARGE SCALE GENOMIC DNA]</scope>
    <source>
        <strain evidence="3 4">JEL517</strain>
    </source>
</reference>
<dbReference type="PANTHER" id="PTHR24301:SF2">
    <property type="entry name" value="THROMBOXANE-A SYNTHASE"/>
    <property type="match status" value="1"/>
</dbReference>
<feature type="transmembrane region" description="Helical" evidence="2">
    <location>
        <begin position="6"/>
        <end position="24"/>
    </location>
</feature>
<keyword evidence="2" id="KW-0472">Membrane</keyword>
<dbReference type="InterPro" id="IPR036396">
    <property type="entry name" value="Cyt_P450_sf"/>
</dbReference>
<dbReference type="Gene3D" id="1.10.630.10">
    <property type="entry name" value="Cytochrome P450"/>
    <property type="match status" value="1"/>
</dbReference>
<dbReference type="RefSeq" id="XP_031023495.1">
    <property type="nucleotide sequence ID" value="XM_031170517.1"/>
</dbReference>
<dbReference type="GO" id="GO:0004497">
    <property type="term" value="F:monooxygenase activity"/>
    <property type="evidence" value="ECO:0007669"/>
    <property type="project" value="InterPro"/>
</dbReference>
<keyword evidence="4" id="KW-1185">Reference proteome</keyword>
<dbReference type="SUPFAM" id="SSF48264">
    <property type="entry name" value="Cytochrome P450"/>
    <property type="match status" value="1"/>
</dbReference>
<comment type="cofactor">
    <cofactor evidence="1">
        <name>heme</name>
        <dbReference type="ChEBI" id="CHEBI:30413"/>
    </cofactor>
</comment>
<evidence type="ECO:0000313" key="4">
    <source>
        <dbReference type="Proteomes" id="UP000319731"/>
    </source>
</evidence>
<dbReference type="GO" id="GO:0016705">
    <property type="term" value="F:oxidoreductase activity, acting on paired donors, with incorporation or reduction of molecular oxygen"/>
    <property type="evidence" value="ECO:0007669"/>
    <property type="project" value="InterPro"/>
</dbReference>
<keyword evidence="1" id="KW-0479">Metal-binding</keyword>
<keyword evidence="2" id="KW-1133">Transmembrane helix</keyword>
<sequence length="483" mass="54749">MDPSRRVATVLTSVVVATLVYIIMKKAKRKRPPGPGYPIIGDIEAFSALANNKAAVYIFKKQMLYGRIMDFRVLNQSIYVLADPDEAHRILNNSHEFYRDRTFQNASEKIMESALFCLPSGDTWHRHRKLLSPAFSPIHLQHALEVSIKSTKQLCKYWASLGPKVIHNVHHEFACLTLDVIGQVAFSQDFGVVKSLSTDNVSETYQLFEKVGGAIGKRMNQPKWFWWPLGVTVKDIEYETTRVRQIAIDVLQTKMAATVARPEREWDVLDRLLAKSTDGEDKFTPDEVIDELMGFYFAGHETTSNTISFAIMALAQNPTVTAKLLAEIDDRVGKGEPTMAMLSELKYLDNFVKEVQRLYTVAGFNLRRPRQDSEICGYMVPKDSVVIINIWAIHTAPWIWGITGRDFDPDRWTRPIPHNAYLPFGSGPMGCIGQKMALIELKVALITMLQRFTFELVPNQDLEPESAVTIGMRQGLRVTLTPR</sequence>
<proteinExistence type="predicted"/>
<keyword evidence="2" id="KW-0812">Transmembrane</keyword>
<dbReference type="InterPro" id="IPR001128">
    <property type="entry name" value="Cyt_P450"/>
</dbReference>
<dbReference type="InterPro" id="IPR002401">
    <property type="entry name" value="Cyt_P450_E_grp-I"/>
</dbReference>
<organism evidence="3 4">
    <name type="scientific">Synchytrium microbalum</name>
    <dbReference type="NCBI Taxonomy" id="1806994"/>
    <lineage>
        <taxon>Eukaryota</taxon>
        <taxon>Fungi</taxon>
        <taxon>Fungi incertae sedis</taxon>
        <taxon>Chytridiomycota</taxon>
        <taxon>Chytridiomycota incertae sedis</taxon>
        <taxon>Chytridiomycetes</taxon>
        <taxon>Synchytriales</taxon>
        <taxon>Synchytriaceae</taxon>
        <taxon>Synchytrium</taxon>
    </lineage>
</organism>
<name>A0A507BXU8_9FUNG</name>
<evidence type="ECO:0000313" key="3">
    <source>
        <dbReference type="EMBL" id="TPX32252.1"/>
    </source>
</evidence>